<dbReference type="RefSeq" id="WP_380078278.1">
    <property type="nucleotide sequence ID" value="NZ_JBHSGO010000135.1"/>
</dbReference>
<keyword evidence="4" id="KW-1185">Reference proteome</keyword>
<evidence type="ECO:0000313" key="4">
    <source>
        <dbReference type="Proteomes" id="UP001596020"/>
    </source>
</evidence>
<protein>
    <submittedName>
        <fullName evidence="3">Uncharacterized protein</fullName>
    </submittedName>
</protein>
<evidence type="ECO:0000256" key="1">
    <source>
        <dbReference type="SAM" id="MobiDB-lite"/>
    </source>
</evidence>
<keyword evidence="2" id="KW-0732">Signal</keyword>
<dbReference type="EMBL" id="JBHSGO010000135">
    <property type="protein sequence ID" value="MFC4665814.1"/>
    <property type="molecule type" value="Genomic_DNA"/>
</dbReference>
<comment type="caution">
    <text evidence="3">The sequence shown here is derived from an EMBL/GenBank/DDBJ whole genome shotgun (WGS) entry which is preliminary data.</text>
</comment>
<name>A0ABV9K7A4_9PORP</name>
<gene>
    <name evidence="3" type="ORF">ACFO3G_04210</name>
</gene>
<feature type="signal peptide" evidence="2">
    <location>
        <begin position="1"/>
        <end position="27"/>
    </location>
</feature>
<organism evidence="3 4">
    <name type="scientific">Falsiporphyromonas endometrii</name>
    <dbReference type="NCBI Taxonomy" id="1387297"/>
    <lineage>
        <taxon>Bacteria</taxon>
        <taxon>Pseudomonadati</taxon>
        <taxon>Bacteroidota</taxon>
        <taxon>Bacteroidia</taxon>
        <taxon>Bacteroidales</taxon>
        <taxon>Porphyromonadaceae</taxon>
        <taxon>Falsiporphyromonas</taxon>
    </lineage>
</organism>
<dbReference type="Proteomes" id="UP001596020">
    <property type="component" value="Unassembled WGS sequence"/>
</dbReference>
<accession>A0ABV9K7A4</accession>
<proteinExistence type="predicted"/>
<evidence type="ECO:0000256" key="2">
    <source>
        <dbReference type="SAM" id="SignalP"/>
    </source>
</evidence>
<sequence length="339" mass="38569">MRRNSFLSILIALFSGLFILAMPGCSSDDPVTQEPKPDPKPEPENVDFPFPDLRWFDTRDMIVAFEEGQGSKLVQEDKEMGYMLFSTKFDNVPQIGYVMGMAIQMFTDSATLVSDKFIAFMKKKGFTTDGKNNNGYVSYKSSWSTINAYALLRTQQVEGGELKPGMCFTYVAPVLKAIPYPMLKWDASQDEIKKYEKEQGYELISNNTDKYNHKVITFNKKEEKKEFTEMFAHRYIFDGDKLIKVSLIIAPPGYVMTIYEGGFMTSQDFETLVRNEGYKSERKSQEVDGKKVEFQVYSNQEKKIKFTLVPWKINLNGNNGCGAAGLDFVPFDGPDLVNG</sequence>
<feature type="region of interest" description="Disordered" evidence="1">
    <location>
        <begin position="28"/>
        <end position="47"/>
    </location>
</feature>
<evidence type="ECO:0000313" key="3">
    <source>
        <dbReference type="EMBL" id="MFC4665814.1"/>
    </source>
</evidence>
<feature type="chain" id="PRO_5046280672" evidence="2">
    <location>
        <begin position="28"/>
        <end position="339"/>
    </location>
</feature>
<reference evidence="4" key="1">
    <citation type="journal article" date="2019" name="Int. J. Syst. Evol. Microbiol.">
        <title>The Global Catalogue of Microorganisms (GCM) 10K type strain sequencing project: providing services to taxonomists for standard genome sequencing and annotation.</title>
        <authorList>
            <consortium name="The Broad Institute Genomics Platform"/>
            <consortium name="The Broad Institute Genome Sequencing Center for Infectious Disease"/>
            <person name="Wu L."/>
            <person name="Ma J."/>
        </authorList>
    </citation>
    <scope>NUCLEOTIDE SEQUENCE [LARGE SCALE GENOMIC DNA]</scope>
    <source>
        <strain evidence="4">CGMCC 4.7357</strain>
    </source>
</reference>